<evidence type="ECO:0000256" key="2">
    <source>
        <dbReference type="SAM" id="MobiDB-lite"/>
    </source>
</evidence>
<dbReference type="Proteomes" id="UP000606974">
    <property type="component" value="Unassembled WGS sequence"/>
</dbReference>
<dbReference type="OrthoDB" id="4461404at2759"/>
<comment type="caution">
    <text evidence="3">The sequence shown here is derived from an EMBL/GenBank/DDBJ whole genome shotgun (WGS) entry which is preliminary data.</text>
</comment>
<dbReference type="Pfam" id="PF14223">
    <property type="entry name" value="Retrotran_gag_2"/>
    <property type="match status" value="1"/>
</dbReference>
<name>A0A8H7ACJ9_9EURO</name>
<keyword evidence="4" id="KW-1185">Reference proteome</keyword>
<evidence type="ECO:0000256" key="1">
    <source>
        <dbReference type="SAM" id="Coils"/>
    </source>
</evidence>
<protein>
    <recommendedName>
        <fullName evidence="5">Retrotransposon Copia-like N-terminal domain-containing protein</fullName>
    </recommendedName>
</protein>
<feature type="coiled-coil region" evidence="1">
    <location>
        <begin position="84"/>
        <end position="111"/>
    </location>
</feature>
<evidence type="ECO:0000313" key="3">
    <source>
        <dbReference type="EMBL" id="KAF7506610.1"/>
    </source>
</evidence>
<feature type="region of interest" description="Disordered" evidence="2">
    <location>
        <begin position="236"/>
        <end position="298"/>
    </location>
</feature>
<dbReference type="EMBL" id="JAACFV010000083">
    <property type="protein sequence ID" value="KAF7506610.1"/>
    <property type="molecule type" value="Genomic_DNA"/>
</dbReference>
<sequence length="298" mass="33360">MYGPTETPQRPKHALLTGKENWATWSKAFNIYLITKNNEDIISDNPIPLNPSALIGEIGNDHIKEYILDTEEIEEDKITSQKIAANKKKVIKALQAKYDEWKKRNNETLGEIFYGCSTSIQSLIGNYRIAKELWDFLEKSYSSTGMAIVDTELFKLEDLSYALMKNVVNLASAINKSKETFIGLRYICPDAYYIHILFKALGAPYASLAREIRQQDIKKLTLSDCISQAHTEEVSIKQQDTTSSSTTASAMNTSKGKGKGKGNNKAKDTQSSDKKKPQGNRFHCNNCGPKSFHPSATC</sequence>
<keyword evidence="1" id="KW-0175">Coiled coil</keyword>
<feature type="compositionally biased region" description="Low complexity" evidence="2">
    <location>
        <begin position="241"/>
        <end position="255"/>
    </location>
</feature>
<proteinExistence type="predicted"/>
<reference evidence="3" key="1">
    <citation type="submission" date="2020-02" db="EMBL/GenBank/DDBJ databases">
        <authorList>
            <person name="Palmer J.M."/>
        </authorList>
    </citation>
    <scope>NUCLEOTIDE SEQUENCE</scope>
    <source>
        <strain evidence="3">EPUS1.4</strain>
        <tissue evidence="3">Thallus</tissue>
    </source>
</reference>
<gene>
    <name evidence="3" type="ORF">GJ744_011542</name>
</gene>
<evidence type="ECO:0008006" key="5">
    <source>
        <dbReference type="Google" id="ProtNLM"/>
    </source>
</evidence>
<dbReference type="AlphaFoldDB" id="A0A8H7ACJ9"/>
<accession>A0A8H7ACJ9</accession>
<feature type="compositionally biased region" description="Basic and acidic residues" evidence="2">
    <location>
        <begin position="265"/>
        <end position="276"/>
    </location>
</feature>
<organism evidence="3 4">
    <name type="scientific">Endocarpon pusillum</name>
    <dbReference type="NCBI Taxonomy" id="364733"/>
    <lineage>
        <taxon>Eukaryota</taxon>
        <taxon>Fungi</taxon>
        <taxon>Dikarya</taxon>
        <taxon>Ascomycota</taxon>
        <taxon>Pezizomycotina</taxon>
        <taxon>Eurotiomycetes</taxon>
        <taxon>Chaetothyriomycetidae</taxon>
        <taxon>Verrucariales</taxon>
        <taxon>Verrucariaceae</taxon>
        <taxon>Endocarpon</taxon>
    </lineage>
</organism>
<evidence type="ECO:0000313" key="4">
    <source>
        <dbReference type="Proteomes" id="UP000606974"/>
    </source>
</evidence>